<organism evidence="3 4">
    <name type="scientific">Marinobacterium zhoushanense</name>
    <dbReference type="NCBI Taxonomy" id="1679163"/>
    <lineage>
        <taxon>Bacteria</taxon>
        <taxon>Pseudomonadati</taxon>
        <taxon>Pseudomonadota</taxon>
        <taxon>Gammaproteobacteria</taxon>
        <taxon>Oceanospirillales</taxon>
        <taxon>Oceanospirillaceae</taxon>
        <taxon>Marinobacterium</taxon>
    </lineage>
</organism>
<keyword evidence="4" id="KW-1185">Reference proteome</keyword>
<reference evidence="4" key="1">
    <citation type="journal article" date="2019" name="Int. J. Syst. Evol. Microbiol.">
        <title>The Global Catalogue of Microorganisms (GCM) 10K type strain sequencing project: providing services to taxonomists for standard genome sequencing and annotation.</title>
        <authorList>
            <consortium name="The Broad Institute Genomics Platform"/>
            <consortium name="The Broad Institute Genome Sequencing Center for Infectious Disease"/>
            <person name="Wu L."/>
            <person name="Ma J."/>
        </authorList>
    </citation>
    <scope>NUCLEOTIDE SEQUENCE [LARGE SCALE GENOMIC DNA]</scope>
    <source>
        <strain evidence="4">CGMCC 1.15341</strain>
    </source>
</reference>
<dbReference type="InterPro" id="IPR021136">
    <property type="entry name" value="Flagellar_hook_control-like_C"/>
</dbReference>
<evidence type="ECO:0000256" key="1">
    <source>
        <dbReference type="SAM" id="MobiDB-lite"/>
    </source>
</evidence>
<dbReference type="InterPro" id="IPR038610">
    <property type="entry name" value="FliK-like_C_sf"/>
</dbReference>
<feature type="region of interest" description="Disordered" evidence="1">
    <location>
        <begin position="278"/>
        <end position="299"/>
    </location>
</feature>
<evidence type="ECO:0000313" key="4">
    <source>
        <dbReference type="Proteomes" id="UP000629025"/>
    </source>
</evidence>
<feature type="domain" description="Flagellar hook-length control protein-like C-terminal" evidence="2">
    <location>
        <begin position="211"/>
        <end position="284"/>
    </location>
</feature>
<evidence type="ECO:0000313" key="3">
    <source>
        <dbReference type="EMBL" id="GGC07140.1"/>
    </source>
</evidence>
<sequence length="299" mass="33811">MTRTDQRNVQLEILPPRIAAGAQQRMQEGLQQILRDSLPQQIPMADALNQLRQLNRGSGGTGRQQDAIGQVVRSMLSMFSVSTKPDAQATRQAVEQQLHSSGLIAGKKGAQQSADGNPATLKDQLARLQQLGDRLPPEARERFQSLLQGMQARAATHQASSLQHWQDMPDGSIERQYRLDLPVRVNEQQLENTEIRITQHKRRDEQDRFISEWSITLHFDLQDLGAIDSRVSLQQEWQLSARFWAERGATAQLIRDRLEGFASHLSSCGFEIDTLHVQQGRQPRETPPAVSRRLVDLHT</sequence>
<dbReference type="EMBL" id="BMIJ01000008">
    <property type="protein sequence ID" value="GGC07140.1"/>
    <property type="molecule type" value="Genomic_DNA"/>
</dbReference>
<dbReference type="Proteomes" id="UP000629025">
    <property type="component" value="Unassembled WGS sequence"/>
</dbReference>
<protein>
    <recommendedName>
        <fullName evidence="2">Flagellar hook-length control protein-like C-terminal domain-containing protein</fullName>
    </recommendedName>
</protein>
<accession>A0ABQ1KUE0</accession>
<dbReference type="Gene3D" id="3.30.750.140">
    <property type="match status" value="1"/>
</dbReference>
<gene>
    <name evidence="3" type="ORF">GCM10011352_36830</name>
</gene>
<name>A0ABQ1KUE0_9GAMM</name>
<evidence type="ECO:0000259" key="2">
    <source>
        <dbReference type="Pfam" id="PF02120"/>
    </source>
</evidence>
<proteinExistence type="predicted"/>
<dbReference type="Pfam" id="PF02120">
    <property type="entry name" value="Flg_hook"/>
    <property type="match status" value="1"/>
</dbReference>
<comment type="caution">
    <text evidence="3">The sequence shown here is derived from an EMBL/GenBank/DDBJ whole genome shotgun (WGS) entry which is preliminary data.</text>
</comment>